<dbReference type="SUPFAM" id="SSF52540">
    <property type="entry name" value="P-loop containing nucleoside triphosphate hydrolases"/>
    <property type="match status" value="1"/>
</dbReference>
<reference evidence="2 3" key="1">
    <citation type="submission" date="2019-06" db="EMBL/GenBank/DDBJ databases">
        <title>Genome of Methylobacterium sp. 17Sr1-39.</title>
        <authorList>
            <person name="Seo T."/>
        </authorList>
    </citation>
    <scope>NUCLEOTIDE SEQUENCE [LARGE SCALE GENOMIC DNA]</scope>
    <source>
        <strain evidence="2 3">17Sr1-39</strain>
    </source>
</reference>
<name>A0A5C4L4W6_9HYPH</name>
<feature type="domain" description="CobQ/CobB/MinD/ParA nucleotide binding" evidence="1">
    <location>
        <begin position="7"/>
        <end position="174"/>
    </location>
</feature>
<dbReference type="InterPro" id="IPR050678">
    <property type="entry name" value="DNA_Partitioning_ATPase"/>
</dbReference>
<evidence type="ECO:0000259" key="1">
    <source>
        <dbReference type="Pfam" id="PF01656"/>
    </source>
</evidence>
<accession>A0A5C4L4W6</accession>
<evidence type="ECO:0000313" key="3">
    <source>
        <dbReference type="Proteomes" id="UP000305267"/>
    </source>
</evidence>
<dbReference type="CDD" id="cd02042">
    <property type="entry name" value="ParAB_family"/>
    <property type="match status" value="1"/>
</dbReference>
<organism evidence="2 3">
    <name type="scientific">Methylobacterium terricola</name>
    <dbReference type="NCBI Taxonomy" id="2583531"/>
    <lineage>
        <taxon>Bacteria</taxon>
        <taxon>Pseudomonadati</taxon>
        <taxon>Pseudomonadota</taxon>
        <taxon>Alphaproteobacteria</taxon>
        <taxon>Hyphomicrobiales</taxon>
        <taxon>Methylobacteriaceae</taxon>
        <taxon>Methylobacterium</taxon>
    </lineage>
</organism>
<dbReference type="Proteomes" id="UP000305267">
    <property type="component" value="Unassembled WGS sequence"/>
</dbReference>
<dbReference type="EMBL" id="VDDA01000078">
    <property type="protein sequence ID" value="TNC04555.1"/>
    <property type="molecule type" value="Genomic_DNA"/>
</dbReference>
<keyword evidence="3" id="KW-1185">Reference proteome</keyword>
<protein>
    <submittedName>
        <fullName evidence="2">Chromosome partitioning protein ParA</fullName>
    </submittedName>
</protein>
<dbReference type="PIRSF" id="PIRSF009320">
    <property type="entry name" value="Nuc_binding_HP_1000"/>
    <property type="match status" value="1"/>
</dbReference>
<evidence type="ECO:0000313" key="2">
    <source>
        <dbReference type="EMBL" id="TNC04555.1"/>
    </source>
</evidence>
<dbReference type="RefSeq" id="WP_139040896.1">
    <property type="nucleotide sequence ID" value="NZ_VDDA01000078.1"/>
</dbReference>
<comment type="caution">
    <text evidence="2">The sequence shown here is derived from an EMBL/GenBank/DDBJ whole genome shotgun (WGS) entry which is preliminary data.</text>
</comment>
<dbReference type="AlphaFoldDB" id="A0A5C4L4W6"/>
<dbReference type="PANTHER" id="PTHR13696">
    <property type="entry name" value="P-LOOP CONTAINING NUCLEOSIDE TRIPHOSPHATE HYDROLASE"/>
    <property type="match status" value="1"/>
</dbReference>
<dbReference type="PANTHER" id="PTHR13696:SF96">
    <property type="entry name" value="COBQ_COBB_MIND_PARA NUCLEOTIDE BINDING DOMAIN-CONTAINING PROTEIN"/>
    <property type="match status" value="1"/>
</dbReference>
<dbReference type="Gene3D" id="3.40.50.300">
    <property type="entry name" value="P-loop containing nucleotide triphosphate hydrolases"/>
    <property type="match status" value="1"/>
</dbReference>
<dbReference type="InterPro" id="IPR027417">
    <property type="entry name" value="P-loop_NTPase"/>
</dbReference>
<dbReference type="Pfam" id="PF01656">
    <property type="entry name" value="CbiA"/>
    <property type="match status" value="1"/>
</dbReference>
<dbReference type="InterPro" id="IPR002586">
    <property type="entry name" value="CobQ/CobB/MinD/ParA_Nub-bd_dom"/>
</dbReference>
<proteinExistence type="predicted"/>
<sequence length="227" mass="23813">METVITVVGGTKGGSGKSTVATNLAILLAAAGLDVLLVDADDQETATDFTNLRESARPGGAGYTCVALTGPAVRTGVQRLAPKYQHVVIDTGGRDTVSQRAALSVCSAYLVPFAPRSFDVWTLDKVSDLVEEARTVNPDLRAFAFINKADPRGNENAEAAELLRSRPALTFIPTGLGSRKAFGAAAASGLGVTELRPQDPKASDEMRALYGYLFDISKTPGRDQVGA</sequence>
<dbReference type="OrthoDB" id="9804460at2"/>
<gene>
    <name evidence="2" type="ORF">FF100_36530</name>
</gene>